<proteinExistence type="inferred from homology"/>
<dbReference type="CDD" id="cd03360">
    <property type="entry name" value="LbH_AT_putative"/>
    <property type="match status" value="1"/>
</dbReference>
<gene>
    <name evidence="5" type="ORF">DES45_10570</name>
</gene>
<dbReference type="OrthoDB" id="9815592at2"/>
<reference evidence="5 6" key="1">
    <citation type="submission" date="2018-07" db="EMBL/GenBank/DDBJ databases">
        <title>Genomic Encyclopedia of Type Strains, Phase IV (KMG-IV): sequencing the most valuable type-strain genomes for metagenomic binning, comparative biology and taxonomic classification.</title>
        <authorList>
            <person name="Goeker M."/>
        </authorList>
    </citation>
    <scope>NUCLEOTIDE SEQUENCE [LARGE SCALE GENOMIC DNA]</scope>
    <source>
        <strain evidence="5 6">DSM 14364</strain>
    </source>
</reference>
<dbReference type="InterPro" id="IPR020019">
    <property type="entry name" value="AcTrfase_PglD-like"/>
</dbReference>
<feature type="active site" description="Proton acceptor" evidence="2">
    <location>
        <position position="136"/>
    </location>
</feature>
<dbReference type="PANTHER" id="PTHR43300">
    <property type="entry name" value="ACETYLTRANSFERASE"/>
    <property type="match status" value="1"/>
</dbReference>
<name>A0A370HJE7_9HYPH</name>
<evidence type="ECO:0000313" key="6">
    <source>
        <dbReference type="Proteomes" id="UP000254925"/>
    </source>
</evidence>
<organism evidence="5 6">
    <name type="scientific">Microvirga subterranea</name>
    <dbReference type="NCBI Taxonomy" id="186651"/>
    <lineage>
        <taxon>Bacteria</taxon>
        <taxon>Pseudomonadati</taxon>
        <taxon>Pseudomonadota</taxon>
        <taxon>Alphaproteobacteria</taxon>
        <taxon>Hyphomicrobiales</taxon>
        <taxon>Methylobacteriaceae</taxon>
        <taxon>Microvirga</taxon>
    </lineage>
</organism>
<evidence type="ECO:0000256" key="1">
    <source>
        <dbReference type="ARBA" id="ARBA00007274"/>
    </source>
</evidence>
<evidence type="ECO:0000256" key="3">
    <source>
        <dbReference type="PIRSR" id="PIRSR620019-2"/>
    </source>
</evidence>
<comment type="similarity">
    <text evidence="1">Belongs to the transferase hexapeptide repeat family.</text>
</comment>
<keyword evidence="5" id="KW-0808">Transferase</keyword>
<sequence>MRHGIVVVGAGGHAKVCVELLQAMGEKVAYCVGGVDSPDMCVGIPVLKGDAHLESLRQVGYSRLFVAIGSNSLRARLSAVATDQGYQLMNAISPHAVISPSARLGAGIAVMAGAIINAEAEIDDLAIINTGATVDHDCKIGKAAHIAPQTSLAGNVTIGALSFLGVGCKVIPGIQIGEQATVGAGGVVISNICDGATVVGVPARTIKQ</sequence>
<dbReference type="SUPFAM" id="SSF51161">
    <property type="entry name" value="Trimeric LpxA-like enzymes"/>
    <property type="match status" value="1"/>
</dbReference>
<dbReference type="RefSeq" id="WP_114770575.1">
    <property type="nucleotide sequence ID" value="NZ_QQBB01000005.1"/>
</dbReference>
<dbReference type="Gene3D" id="2.160.10.10">
    <property type="entry name" value="Hexapeptide repeat proteins"/>
    <property type="match status" value="1"/>
</dbReference>
<evidence type="ECO:0000256" key="2">
    <source>
        <dbReference type="PIRSR" id="PIRSR620019-1"/>
    </source>
</evidence>
<comment type="caution">
    <text evidence="5">The sequence shown here is derived from an EMBL/GenBank/DDBJ whole genome shotgun (WGS) entry which is preliminary data.</text>
</comment>
<dbReference type="InterPro" id="IPR041561">
    <property type="entry name" value="PglD_N"/>
</dbReference>
<evidence type="ECO:0000259" key="4">
    <source>
        <dbReference type="Pfam" id="PF17836"/>
    </source>
</evidence>
<dbReference type="EMBL" id="QQBB01000005">
    <property type="protein sequence ID" value="RDI58547.1"/>
    <property type="molecule type" value="Genomic_DNA"/>
</dbReference>
<dbReference type="GO" id="GO:0016740">
    <property type="term" value="F:transferase activity"/>
    <property type="evidence" value="ECO:0007669"/>
    <property type="project" value="UniProtKB-KW"/>
</dbReference>
<evidence type="ECO:0000313" key="5">
    <source>
        <dbReference type="EMBL" id="RDI58547.1"/>
    </source>
</evidence>
<dbReference type="NCBIfam" id="TIGR03570">
    <property type="entry name" value="NeuD_NnaD"/>
    <property type="match status" value="1"/>
</dbReference>
<dbReference type="Pfam" id="PF17836">
    <property type="entry name" value="PglD_N"/>
    <property type="match status" value="1"/>
</dbReference>
<feature type="binding site" evidence="3">
    <location>
        <position position="69"/>
    </location>
    <ligand>
        <name>substrate</name>
    </ligand>
</feature>
<dbReference type="PANTHER" id="PTHR43300:SF7">
    <property type="entry name" value="UDP-N-ACETYLBACILLOSAMINE N-ACETYLTRANSFERASE"/>
    <property type="match status" value="1"/>
</dbReference>
<protein>
    <submittedName>
        <fullName evidence="5">UDP-perosamine 4-acetyltransferase</fullName>
    </submittedName>
</protein>
<keyword evidence="6" id="KW-1185">Reference proteome</keyword>
<feature type="binding site" evidence="3">
    <location>
        <position position="145"/>
    </location>
    <ligand>
        <name>acetyl-CoA</name>
        <dbReference type="ChEBI" id="CHEBI:57288"/>
    </ligand>
</feature>
<dbReference type="AlphaFoldDB" id="A0A370HJE7"/>
<dbReference type="InterPro" id="IPR011004">
    <property type="entry name" value="Trimer_LpxA-like_sf"/>
</dbReference>
<accession>A0A370HJE7</accession>
<dbReference type="Proteomes" id="UP000254925">
    <property type="component" value="Unassembled WGS sequence"/>
</dbReference>
<feature type="site" description="Increases basicity of active site His" evidence="2">
    <location>
        <position position="137"/>
    </location>
</feature>
<dbReference type="InterPro" id="IPR050179">
    <property type="entry name" value="Trans_hexapeptide_repeat"/>
</dbReference>
<dbReference type="Gene3D" id="3.40.50.20">
    <property type="match status" value="1"/>
</dbReference>
<feature type="domain" description="PglD N-terminal" evidence="4">
    <location>
        <begin position="5"/>
        <end position="77"/>
    </location>
</feature>